<dbReference type="Proteomes" id="UP000027583">
    <property type="component" value="Unassembled WGS sequence"/>
</dbReference>
<dbReference type="Pfam" id="PF09917">
    <property type="entry name" value="DUF2147"/>
    <property type="match status" value="1"/>
</dbReference>
<reference evidence="2 3" key="1">
    <citation type="journal article" date="2014" name="Genome Biol. Evol.">
        <title>Acetic acid bacteria genomes reveal functional traits for adaptation to life in insect guts.</title>
        <authorList>
            <person name="Chouaia B."/>
            <person name="Gaiarsa S."/>
            <person name="Crotti E."/>
            <person name="Comandatore F."/>
            <person name="Degli Esposti M."/>
            <person name="Ricci I."/>
            <person name="Alma A."/>
            <person name="Favia G."/>
            <person name="Bandi C."/>
            <person name="Daffonchio D."/>
        </authorList>
    </citation>
    <scope>NUCLEOTIDE SEQUENCE [LARGE SCALE GENOMIC DNA]</scope>
    <source>
        <strain evidence="2 3">SF2.1</strain>
    </source>
</reference>
<organism evidence="2 3">
    <name type="scientific">Asaia bogorensis</name>
    <dbReference type="NCBI Taxonomy" id="91915"/>
    <lineage>
        <taxon>Bacteria</taxon>
        <taxon>Pseudomonadati</taxon>
        <taxon>Pseudomonadota</taxon>
        <taxon>Alphaproteobacteria</taxon>
        <taxon>Acetobacterales</taxon>
        <taxon>Acetobacteraceae</taxon>
        <taxon>Asaia</taxon>
    </lineage>
</organism>
<dbReference type="Gene3D" id="2.40.128.520">
    <property type="match status" value="1"/>
</dbReference>
<dbReference type="PANTHER" id="PTHR36919">
    <property type="entry name" value="BLR1215 PROTEIN"/>
    <property type="match status" value="1"/>
</dbReference>
<dbReference type="InterPro" id="IPR019223">
    <property type="entry name" value="DUF2147"/>
</dbReference>
<sequence>MRRAAGLRRGGFSFRHIAAIVATGVLLLTTSLPGQAQTRGNPPAPEEGLWLAQDHDGVFLIGHCSDTLCGRLIGMQYDGPVPKDVWGRSQCGLVMLTDFRLISDENVWRGHILDPETGRTYDARIHAESPEVLKLRGFILGIPLFGKTQTWTRYRGKIGPECKLP</sequence>
<evidence type="ECO:0000313" key="2">
    <source>
        <dbReference type="EMBL" id="CDG39353.1"/>
    </source>
</evidence>
<evidence type="ECO:0000259" key="1">
    <source>
        <dbReference type="Pfam" id="PF09917"/>
    </source>
</evidence>
<accession>A0A060QF91</accession>
<dbReference type="eggNOG" id="COG4731">
    <property type="taxonomic scope" value="Bacteria"/>
</dbReference>
<dbReference type="AlphaFoldDB" id="A0A060QF91"/>
<evidence type="ECO:0000313" key="3">
    <source>
        <dbReference type="Proteomes" id="UP000027583"/>
    </source>
</evidence>
<name>A0A060QF91_9PROT</name>
<comment type="caution">
    <text evidence="2">The sequence shown here is derived from an EMBL/GenBank/DDBJ whole genome shotgun (WGS) entry which is preliminary data.</text>
</comment>
<proteinExistence type="predicted"/>
<dbReference type="PANTHER" id="PTHR36919:SF2">
    <property type="entry name" value="BLL6627 PROTEIN"/>
    <property type="match status" value="1"/>
</dbReference>
<feature type="domain" description="DUF2147" evidence="1">
    <location>
        <begin position="48"/>
        <end position="153"/>
    </location>
</feature>
<gene>
    <name evidence="2" type="ORF">ASAP_1308</name>
</gene>
<reference evidence="2 3" key="2">
    <citation type="journal article" date="2014" name="PLoS ONE">
        <title>Evolution of mitochondria reconstructed from the energy metabolism of living bacteria.</title>
        <authorList>
            <person name="Degli Esposti M."/>
            <person name="Chouaia B."/>
            <person name="Comandatore F."/>
            <person name="Crotti E."/>
            <person name="Sassera D."/>
            <person name="Lievens P.M."/>
            <person name="Daffonchio D."/>
            <person name="Bandi C."/>
        </authorList>
    </citation>
    <scope>NUCLEOTIDE SEQUENCE [LARGE SCALE GENOMIC DNA]</scope>
    <source>
        <strain evidence="2 3">SF2.1</strain>
    </source>
</reference>
<dbReference type="EMBL" id="CBLX010000009">
    <property type="protein sequence ID" value="CDG39353.1"/>
    <property type="molecule type" value="Genomic_DNA"/>
</dbReference>
<protein>
    <recommendedName>
        <fullName evidence="1">DUF2147 domain-containing protein</fullName>
    </recommendedName>
</protein>